<dbReference type="InterPro" id="IPR015424">
    <property type="entry name" value="PyrdxlP-dep_Trfase"/>
</dbReference>
<protein>
    <submittedName>
        <fullName evidence="6">dTDP-4-amino-4,6-dideoxygalactose transaminase</fullName>
    </submittedName>
</protein>
<comment type="similarity">
    <text evidence="2 5">Belongs to the DegT/DnrJ/EryC1 family.</text>
</comment>
<dbReference type="InterPro" id="IPR015421">
    <property type="entry name" value="PyrdxlP-dep_Trfase_major"/>
</dbReference>
<dbReference type="EMBL" id="OBDZ01000006">
    <property type="protein sequence ID" value="SNY20753.1"/>
    <property type="molecule type" value="Genomic_DNA"/>
</dbReference>
<dbReference type="AlphaFoldDB" id="A0A285GBR7"/>
<dbReference type="PIRSF" id="PIRSF000390">
    <property type="entry name" value="PLP_StrS"/>
    <property type="match status" value="1"/>
</dbReference>
<feature type="active site" description="Proton acceptor" evidence="3">
    <location>
        <position position="191"/>
    </location>
</feature>
<name>A0A285GBR7_9FIRM</name>
<organism evidence="6 7">
    <name type="scientific">Orenia metallireducens</name>
    <dbReference type="NCBI Taxonomy" id="1413210"/>
    <lineage>
        <taxon>Bacteria</taxon>
        <taxon>Bacillati</taxon>
        <taxon>Bacillota</taxon>
        <taxon>Clostridia</taxon>
        <taxon>Halanaerobiales</taxon>
        <taxon>Halobacteroidaceae</taxon>
        <taxon>Orenia</taxon>
    </lineage>
</organism>
<dbReference type="RefSeq" id="WP_097017046.1">
    <property type="nucleotide sequence ID" value="NZ_OBDZ01000006.1"/>
</dbReference>
<dbReference type="PANTHER" id="PTHR30244:SF36">
    <property type="entry name" value="3-OXO-GLUCOSE-6-PHOSPHATE:GLUTAMATE AMINOTRANSFERASE"/>
    <property type="match status" value="1"/>
</dbReference>
<accession>A0A285GBR7</accession>
<evidence type="ECO:0000313" key="6">
    <source>
        <dbReference type="EMBL" id="SNY20753.1"/>
    </source>
</evidence>
<feature type="modified residue" description="N6-(pyridoxal phosphate)lysine" evidence="4">
    <location>
        <position position="191"/>
    </location>
</feature>
<gene>
    <name evidence="6" type="ORF">SAMN06265827_10611</name>
</gene>
<evidence type="ECO:0000256" key="1">
    <source>
        <dbReference type="ARBA" id="ARBA00022898"/>
    </source>
</evidence>
<proteinExistence type="inferred from homology"/>
<dbReference type="Gene3D" id="3.40.640.10">
    <property type="entry name" value="Type I PLP-dependent aspartate aminotransferase-like (Major domain)"/>
    <property type="match status" value="1"/>
</dbReference>
<keyword evidence="7" id="KW-1185">Reference proteome</keyword>
<dbReference type="InterPro" id="IPR000653">
    <property type="entry name" value="DegT/StrS_aminotransferase"/>
</dbReference>
<dbReference type="GO" id="GO:0008483">
    <property type="term" value="F:transaminase activity"/>
    <property type="evidence" value="ECO:0007669"/>
    <property type="project" value="TreeGrafter"/>
</dbReference>
<dbReference type="SUPFAM" id="SSF53383">
    <property type="entry name" value="PLP-dependent transferases"/>
    <property type="match status" value="1"/>
</dbReference>
<dbReference type="PANTHER" id="PTHR30244">
    <property type="entry name" value="TRANSAMINASE"/>
    <property type="match status" value="1"/>
</dbReference>
<evidence type="ECO:0000256" key="5">
    <source>
        <dbReference type="RuleBase" id="RU004508"/>
    </source>
</evidence>
<keyword evidence="1 4" id="KW-0663">Pyridoxal phosphate</keyword>
<reference evidence="7" key="1">
    <citation type="submission" date="2017-09" db="EMBL/GenBank/DDBJ databases">
        <authorList>
            <person name="Varghese N."/>
            <person name="Submissions S."/>
        </authorList>
    </citation>
    <scope>NUCLEOTIDE SEQUENCE [LARGE SCALE GENOMIC DNA]</scope>
    <source>
        <strain evidence="7">MSL47</strain>
    </source>
</reference>
<evidence type="ECO:0000313" key="7">
    <source>
        <dbReference type="Proteomes" id="UP000219573"/>
    </source>
</evidence>
<dbReference type="Gene3D" id="3.90.1150.10">
    <property type="entry name" value="Aspartate Aminotransferase, domain 1"/>
    <property type="match status" value="1"/>
</dbReference>
<evidence type="ECO:0000256" key="2">
    <source>
        <dbReference type="ARBA" id="ARBA00037999"/>
    </source>
</evidence>
<sequence length="366" mass="41356">MKIPLMNLSDCYEEIYDEIMVKIKSIIDKTQFIGGEEVDKFEQEFADYCNVKHAVGCANGTDALILALKALDIGSGDIVLTVPNTFIATAEAITLVGAKVDFIDIEEDNYTMNPNKLREYLVNQKSPENIKAIIPVHLYGQMCDMEEIMKIAKEYNLKVIEDSAQAHGAKLNGKGPGEYGDIATFSFYPGKNLGAFGDAGAIVTNNLELAKRIKMLSNHGRVDKYKHKIEGYNSRLDSIQAAVLRIKLKHLDKWTKQRIEKAEYYNSLLNDKEVILPKVRSLGKHVYHLYAVRVKDRDKLRDKLSSLGIATGIHYPIPLHLQPAYKYLGYKEGKFPISEQVSKEIISLPLWPEISHKQIEEVCEHI</sequence>
<dbReference type="GO" id="GO:0000271">
    <property type="term" value="P:polysaccharide biosynthetic process"/>
    <property type="evidence" value="ECO:0007669"/>
    <property type="project" value="TreeGrafter"/>
</dbReference>
<evidence type="ECO:0000256" key="3">
    <source>
        <dbReference type="PIRSR" id="PIRSR000390-1"/>
    </source>
</evidence>
<dbReference type="OrthoDB" id="9810913at2"/>
<dbReference type="Pfam" id="PF01041">
    <property type="entry name" value="DegT_DnrJ_EryC1"/>
    <property type="match status" value="1"/>
</dbReference>
<dbReference type="InterPro" id="IPR015422">
    <property type="entry name" value="PyrdxlP-dep_Trfase_small"/>
</dbReference>
<dbReference type="GO" id="GO:0030170">
    <property type="term" value="F:pyridoxal phosphate binding"/>
    <property type="evidence" value="ECO:0007669"/>
    <property type="project" value="TreeGrafter"/>
</dbReference>
<dbReference type="Proteomes" id="UP000219573">
    <property type="component" value="Unassembled WGS sequence"/>
</dbReference>
<dbReference type="CDD" id="cd00616">
    <property type="entry name" value="AHBA_syn"/>
    <property type="match status" value="1"/>
</dbReference>
<evidence type="ECO:0000256" key="4">
    <source>
        <dbReference type="PIRSR" id="PIRSR000390-2"/>
    </source>
</evidence>